<dbReference type="GeneID" id="9187682"/>
<evidence type="ECO:0000313" key="3">
    <source>
        <dbReference type="Proteomes" id="UP000006911"/>
    </source>
</evidence>
<proteinExistence type="predicted"/>
<dbReference type="HOGENOM" id="CLU_837262_0_0_1"/>
<protein>
    <submittedName>
        <fullName evidence="2">(Perigord truffle) hypothetical protein</fullName>
    </submittedName>
</protein>
<name>D5G660_TUBMM</name>
<organism evidence="2 3">
    <name type="scientific">Tuber melanosporum (strain Mel28)</name>
    <name type="common">Perigord black truffle</name>
    <dbReference type="NCBI Taxonomy" id="656061"/>
    <lineage>
        <taxon>Eukaryota</taxon>
        <taxon>Fungi</taxon>
        <taxon>Dikarya</taxon>
        <taxon>Ascomycota</taxon>
        <taxon>Pezizomycotina</taxon>
        <taxon>Pezizomycetes</taxon>
        <taxon>Pezizales</taxon>
        <taxon>Tuberaceae</taxon>
        <taxon>Tuber</taxon>
    </lineage>
</organism>
<reference evidence="2 3" key="1">
    <citation type="journal article" date="2010" name="Nature">
        <title>Perigord black truffle genome uncovers evolutionary origins and mechanisms of symbiosis.</title>
        <authorList>
            <person name="Martin F."/>
            <person name="Kohler A."/>
            <person name="Murat C."/>
            <person name="Balestrini R."/>
            <person name="Coutinho P.M."/>
            <person name="Jaillon O."/>
            <person name="Montanini B."/>
            <person name="Morin E."/>
            <person name="Noel B."/>
            <person name="Percudani R."/>
            <person name="Porcel B."/>
            <person name="Rubini A."/>
            <person name="Amicucci A."/>
            <person name="Amselem J."/>
            <person name="Anthouard V."/>
            <person name="Arcioni S."/>
            <person name="Artiguenave F."/>
            <person name="Aury J.M."/>
            <person name="Ballario P."/>
            <person name="Bolchi A."/>
            <person name="Brenna A."/>
            <person name="Brun A."/>
            <person name="Buee M."/>
            <person name="Cantarel B."/>
            <person name="Chevalier G."/>
            <person name="Couloux A."/>
            <person name="Da Silva C."/>
            <person name="Denoeud F."/>
            <person name="Duplessis S."/>
            <person name="Ghignone S."/>
            <person name="Hilselberger B."/>
            <person name="Iotti M."/>
            <person name="Marcais B."/>
            <person name="Mello A."/>
            <person name="Miranda M."/>
            <person name="Pacioni G."/>
            <person name="Quesneville H."/>
            <person name="Riccioni C."/>
            <person name="Ruotolo R."/>
            <person name="Splivallo R."/>
            <person name="Stocchi V."/>
            <person name="Tisserant E."/>
            <person name="Viscomi A.R."/>
            <person name="Zambonelli A."/>
            <person name="Zampieri E."/>
            <person name="Henrissat B."/>
            <person name="Lebrun M.H."/>
            <person name="Paolocci F."/>
            <person name="Bonfante P."/>
            <person name="Ottonello S."/>
            <person name="Wincker P."/>
        </authorList>
    </citation>
    <scope>NUCLEOTIDE SEQUENCE [LARGE SCALE GENOMIC DNA]</scope>
    <source>
        <strain evidence="2 3">Mel28</strain>
    </source>
</reference>
<sequence length="332" mass="38829">MRGYSYLDLAPRENDEVLWLKGWKGSYNNGSKHNASLREAVELLLEDGVGSYNLKLGHLFQSDSRRGVPFPIRKFQDLIEALVNIGISVGCLRSGIRPISNFLEAAYMDRRSFFRHNATIPEAVRFLTIGHRLRSRQMIQDFMFIVLSGFEVAFPKSRVDDGADPRLGIQRSCPGMDRDLWEYLKNQHSEYQHRKRKRERQLRDYFATMGKSSDNSIFLSVRPSALIDLVSSASTSVKSRTQPWEMQSLRKRDQVVVEVKTVGNNNDPRRAQRDPNREHERRHERGQFEHILARYMDRFAQEERQRRYDNILPWEVHLHGGGRRLERGEDDI</sequence>
<dbReference type="AlphaFoldDB" id="D5G660"/>
<accession>D5G660</accession>
<feature type="compositionally biased region" description="Basic and acidic residues" evidence="1">
    <location>
        <begin position="267"/>
        <end position="285"/>
    </location>
</feature>
<dbReference type="Proteomes" id="UP000006911">
    <property type="component" value="Unassembled WGS sequence"/>
</dbReference>
<gene>
    <name evidence="2" type="ORF">GSTUM_00001784001</name>
</gene>
<dbReference type="RefSeq" id="XP_002835846.1">
    <property type="nucleotide sequence ID" value="XM_002835800.1"/>
</dbReference>
<evidence type="ECO:0000256" key="1">
    <source>
        <dbReference type="SAM" id="MobiDB-lite"/>
    </source>
</evidence>
<keyword evidence="3" id="KW-1185">Reference proteome</keyword>
<dbReference type="KEGG" id="tml:GSTUM_00001784001"/>
<evidence type="ECO:0000313" key="2">
    <source>
        <dbReference type="EMBL" id="CAZ80003.1"/>
    </source>
</evidence>
<dbReference type="InParanoid" id="D5G660"/>
<dbReference type="EMBL" id="FN430007">
    <property type="protein sequence ID" value="CAZ80003.1"/>
    <property type="molecule type" value="Genomic_DNA"/>
</dbReference>
<feature type="region of interest" description="Disordered" evidence="1">
    <location>
        <begin position="262"/>
        <end position="285"/>
    </location>
</feature>
<dbReference type="eggNOG" id="ENOG502SYHJ">
    <property type="taxonomic scope" value="Eukaryota"/>
</dbReference>